<dbReference type="Proteomes" id="UP000824236">
    <property type="component" value="Unassembled WGS sequence"/>
</dbReference>
<name>A0A9E2NRA7_9BACE</name>
<dbReference type="Gene3D" id="3.40.50.1010">
    <property type="entry name" value="5'-nuclease"/>
    <property type="match status" value="1"/>
</dbReference>
<organism evidence="2 3">
    <name type="scientific">Candidatus Bacteroides intestinipullorum</name>
    <dbReference type="NCBI Taxonomy" id="2838471"/>
    <lineage>
        <taxon>Bacteria</taxon>
        <taxon>Pseudomonadati</taxon>
        <taxon>Bacteroidota</taxon>
        <taxon>Bacteroidia</taxon>
        <taxon>Bacteroidales</taxon>
        <taxon>Bacteroidaceae</taxon>
        <taxon>Bacteroides</taxon>
    </lineage>
</organism>
<protein>
    <submittedName>
        <fullName evidence="2">Toxin-antitoxin system toxin component, PIN family</fullName>
    </submittedName>
</protein>
<dbReference type="PANTHER" id="PTHR34610">
    <property type="entry name" value="SSL7007 PROTEIN"/>
    <property type="match status" value="1"/>
</dbReference>
<dbReference type="InterPro" id="IPR002850">
    <property type="entry name" value="PIN_toxin-like"/>
</dbReference>
<dbReference type="InterPro" id="IPR002716">
    <property type="entry name" value="PIN_dom"/>
</dbReference>
<dbReference type="AlphaFoldDB" id="A0A9E2NRA7"/>
<evidence type="ECO:0000259" key="1">
    <source>
        <dbReference type="SMART" id="SM00670"/>
    </source>
</evidence>
<dbReference type="NCBIfam" id="TIGR00305">
    <property type="entry name" value="putative toxin-antitoxin system toxin component, PIN family"/>
    <property type="match status" value="1"/>
</dbReference>
<sequence length="138" mass="15932">MKRVVVLDTNCLVQMLSVHSPYRAAWQAFREGKYELCVTDDIVDEYEEIIERVANAAVAHNIVNAIIRSPFTRFFTPHFRFRLIEQDPDDNKFVDCAIVAGADYIVSEDAHFRVLETIPFPKVRVIHLSRFMEELAGC</sequence>
<dbReference type="SMART" id="SM00670">
    <property type="entry name" value="PINc"/>
    <property type="match status" value="1"/>
</dbReference>
<comment type="caution">
    <text evidence="2">The sequence shown here is derived from an EMBL/GenBank/DDBJ whole genome shotgun (WGS) entry which is preliminary data.</text>
</comment>
<dbReference type="SUPFAM" id="SSF88723">
    <property type="entry name" value="PIN domain-like"/>
    <property type="match status" value="1"/>
</dbReference>
<evidence type="ECO:0000313" key="3">
    <source>
        <dbReference type="Proteomes" id="UP000824236"/>
    </source>
</evidence>
<gene>
    <name evidence="2" type="ORF">H9791_11830</name>
</gene>
<proteinExistence type="predicted"/>
<dbReference type="PANTHER" id="PTHR34610:SF3">
    <property type="entry name" value="SSL7007 PROTEIN"/>
    <property type="match status" value="1"/>
</dbReference>
<reference evidence="2" key="2">
    <citation type="submission" date="2021-04" db="EMBL/GenBank/DDBJ databases">
        <authorList>
            <person name="Gilroy R."/>
        </authorList>
    </citation>
    <scope>NUCLEOTIDE SEQUENCE</scope>
    <source>
        <strain evidence="2">B3-3758</strain>
    </source>
</reference>
<dbReference type="EMBL" id="JAHLFO010000163">
    <property type="protein sequence ID" value="MBU3815161.1"/>
    <property type="molecule type" value="Genomic_DNA"/>
</dbReference>
<dbReference type="Pfam" id="PF13470">
    <property type="entry name" value="PIN_3"/>
    <property type="match status" value="1"/>
</dbReference>
<accession>A0A9E2NRA7</accession>
<reference evidence="2" key="1">
    <citation type="journal article" date="2021" name="PeerJ">
        <title>Extensive microbial diversity within the chicken gut microbiome revealed by metagenomics and culture.</title>
        <authorList>
            <person name="Gilroy R."/>
            <person name="Ravi A."/>
            <person name="Getino M."/>
            <person name="Pursley I."/>
            <person name="Horton D.L."/>
            <person name="Alikhan N.F."/>
            <person name="Baker D."/>
            <person name="Gharbi K."/>
            <person name="Hall N."/>
            <person name="Watson M."/>
            <person name="Adriaenssens E.M."/>
            <person name="Foster-Nyarko E."/>
            <person name="Jarju S."/>
            <person name="Secka A."/>
            <person name="Antonio M."/>
            <person name="Oren A."/>
            <person name="Chaudhuri R.R."/>
            <person name="La Ragione R."/>
            <person name="Hildebrand F."/>
            <person name="Pallen M.J."/>
        </authorList>
    </citation>
    <scope>NUCLEOTIDE SEQUENCE</scope>
    <source>
        <strain evidence="2">B3-3758</strain>
    </source>
</reference>
<feature type="domain" description="PIN" evidence="1">
    <location>
        <begin position="3"/>
        <end position="114"/>
    </location>
</feature>
<evidence type="ECO:0000313" key="2">
    <source>
        <dbReference type="EMBL" id="MBU3815161.1"/>
    </source>
</evidence>
<dbReference type="InterPro" id="IPR029060">
    <property type="entry name" value="PIN-like_dom_sf"/>
</dbReference>